<reference evidence="2" key="1">
    <citation type="submission" date="2021-01" db="EMBL/GenBank/DDBJ databases">
        <authorList>
            <consortium name="Genoscope - CEA"/>
            <person name="William W."/>
        </authorList>
    </citation>
    <scope>NUCLEOTIDE SEQUENCE</scope>
</reference>
<evidence type="ECO:0008006" key="4">
    <source>
        <dbReference type="Google" id="ProtNLM"/>
    </source>
</evidence>
<accession>A0A8S1M4X0</accession>
<dbReference type="InterPro" id="IPR003409">
    <property type="entry name" value="MORN"/>
</dbReference>
<protein>
    <recommendedName>
        <fullName evidence="4">Protein kinase-like domain</fullName>
    </recommendedName>
</protein>
<dbReference type="Proteomes" id="UP000688137">
    <property type="component" value="Unassembled WGS sequence"/>
</dbReference>
<dbReference type="OMA" id="MLDLDIV"/>
<comment type="caution">
    <text evidence="2">The sequence shown here is derived from an EMBL/GenBank/DDBJ whole genome shotgun (WGS) entry which is preliminary data.</text>
</comment>
<organism evidence="2 3">
    <name type="scientific">Paramecium primaurelia</name>
    <dbReference type="NCBI Taxonomy" id="5886"/>
    <lineage>
        <taxon>Eukaryota</taxon>
        <taxon>Sar</taxon>
        <taxon>Alveolata</taxon>
        <taxon>Ciliophora</taxon>
        <taxon>Intramacronucleata</taxon>
        <taxon>Oligohymenophorea</taxon>
        <taxon>Peniculida</taxon>
        <taxon>Parameciidae</taxon>
        <taxon>Paramecium</taxon>
    </lineage>
</organism>
<keyword evidence="3" id="KW-1185">Reference proteome</keyword>
<gene>
    <name evidence="2" type="ORF">PPRIM_AZ9-3.1.T0510223</name>
</gene>
<keyword evidence="1" id="KW-0677">Repeat</keyword>
<dbReference type="EMBL" id="CAJJDM010000051">
    <property type="protein sequence ID" value="CAD8073752.1"/>
    <property type="molecule type" value="Genomic_DNA"/>
</dbReference>
<dbReference type="SMART" id="SM00698">
    <property type="entry name" value="MORN"/>
    <property type="match status" value="7"/>
</dbReference>
<sequence>MGNIESAEGENLPELKKMKLILDKGHYKVFESPENNKYDFWSLKSSDYSFKEELKIAEEIKKRDLIGIAKIENVQLTLYEKLFKNYYVLSILTEHPLYTLREYLLKKAKNQCLDSTQIIDLLLSVVNAQYLLGQKKQYLGFDNIHTSDGKFWKIKPFVETKSFYLEIQEYKSKNLKNFDMSGFPSPEELNQSNCDTDRVQIFGLGMIILELITQKKSKDIYSKFKIDEDLFQQRINLLRTHKKNYSGKFIELTIDMLDLDIVRRPNYDQLYKKLNSPESKIDSEVKDSQIEPINQNKSLLYNLFQPPLLQQTDVKITSAISKIEQPGNSKVVDHQIKISKTYQNQQNQVIENSQYFGPYFNGKYHGEGKLYTQNHQLLYEGGFYEGEYNNFGKLNFLNSQIFKGNFNYQDCTNIDQYASIYEGQFQNGKKHGEGKLFLTNGEVFIGTFLNNLINGKGRFELNNQLKFSGFWEKGILQSNIENLQSFQNSKNNEPFEGLSKLDTKRSQQFECEGFGDTQTQNILSDIKEENVQQLYYDDQKTKIKYKGEIHQGQKHGKGILYFMNKKTQYDGDFKNDQYDGYGTLYNENPIIEDQINYSLLREVHIKGYWKHYQGTFQNGLKCGQGNWYLTNNSEFIGIFDKDLPNGEGVIRRTNHEDFSGNWENGVLTHVISGKL</sequence>
<proteinExistence type="predicted"/>
<evidence type="ECO:0000313" key="2">
    <source>
        <dbReference type="EMBL" id="CAD8073752.1"/>
    </source>
</evidence>
<name>A0A8S1M4X0_PARPR</name>
<dbReference type="PANTHER" id="PTHR23084:SF263">
    <property type="entry name" value="MORN REPEAT-CONTAINING PROTEIN 1"/>
    <property type="match status" value="1"/>
</dbReference>
<evidence type="ECO:0000313" key="3">
    <source>
        <dbReference type="Proteomes" id="UP000688137"/>
    </source>
</evidence>
<dbReference type="AlphaFoldDB" id="A0A8S1M4X0"/>
<dbReference type="PANTHER" id="PTHR23084">
    <property type="entry name" value="PHOSPHATIDYLINOSITOL-4-PHOSPHATE 5-KINASE RELATED"/>
    <property type="match status" value="1"/>
</dbReference>
<evidence type="ECO:0000256" key="1">
    <source>
        <dbReference type="ARBA" id="ARBA00022737"/>
    </source>
</evidence>
<dbReference type="Pfam" id="PF02493">
    <property type="entry name" value="MORN"/>
    <property type="match status" value="7"/>
</dbReference>